<dbReference type="InterPro" id="IPR002195">
    <property type="entry name" value="Dihydroorotase_CS"/>
</dbReference>
<dbReference type="GO" id="GO:0005737">
    <property type="term" value="C:cytoplasm"/>
    <property type="evidence" value="ECO:0007669"/>
    <property type="project" value="TreeGrafter"/>
</dbReference>
<comment type="cofactor">
    <cofactor evidence="1">
        <name>Zn(2+)</name>
        <dbReference type="ChEBI" id="CHEBI:29105"/>
    </cofactor>
</comment>
<dbReference type="Gene3D" id="3.20.20.140">
    <property type="entry name" value="Metal-dependent hydrolases"/>
    <property type="match status" value="1"/>
</dbReference>
<sequence>MILEGRIWHPQNGLTEGCVAVGDDGAIERVAKVIPGRKQRIRGMLLPAGFDMHVHFRDPGFPQKETWASGSAAAACGGVTAVVDMPNTQPPTDSPAAFAAKAQRAAAASVVDFGLGVSARPGLSREAWFGELPAAFWKLYPYGKSWDEYRATANEVTAAGGRPLVIHGEHPSHIDMSPPRKLAEHTAHRRLAEAECLAGMPASPQLHVAHLSTADGLAGLPAGATAEVCPHHLLLNLDACDSIDCKVDPPLRTPRDNAALWAGFRDGRIAVLASDHAPHLPEEKASDNPPSGIPGVETMVPLMLQQVAAGRLALGRLVNAMAEAPADRLGLARGRIAAGQPADLIEVDLKAARPVALEQLHSRAGWSPYEGWDAVFPQRVWRRGELVAADGELQETGGGQQLFTAQP</sequence>
<evidence type="ECO:0000256" key="1">
    <source>
        <dbReference type="ARBA" id="ARBA00001947"/>
    </source>
</evidence>
<dbReference type="InterPro" id="IPR050138">
    <property type="entry name" value="DHOase/Allantoinase_Hydrolase"/>
</dbReference>
<dbReference type="Pfam" id="PF01979">
    <property type="entry name" value="Amidohydro_1"/>
    <property type="match status" value="1"/>
</dbReference>
<dbReference type="GO" id="GO:0004151">
    <property type="term" value="F:dihydroorotase activity"/>
    <property type="evidence" value="ECO:0007669"/>
    <property type="project" value="UniProtKB-EC"/>
</dbReference>
<dbReference type="PROSITE" id="PS00482">
    <property type="entry name" value="DIHYDROOROTASE_1"/>
    <property type="match status" value="1"/>
</dbReference>
<organism evidence="5">
    <name type="scientific">uncultured marine group II/III euryarchaeote KM3_156_D02</name>
    <dbReference type="NCBI Taxonomy" id="1457900"/>
    <lineage>
        <taxon>Archaea</taxon>
        <taxon>Methanobacteriati</taxon>
        <taxon>Methanobacteriota</taxon>
        <taxon>environmental samples</taxon>
    </lineage>
</organism>
<evidence type="ECO:0000313" key="5">
    <source>
        <dbReference type="EMBL" id="AIF02408.1"/>
    </source>
</evidence>
<dbReference type="SUPFAM" id="SSF51556">
    <property type="entry name" value="Metallo-dependent hydrolases"/>
    <property type="match status" value="1"/>
</dbReference>
<name>A0A075GL69_9EURY</name>
<keyword evidence="3 5" id="KW-0378">Hydrolase</keyword>
<dbReference type="InterPro" id="IPR011059">
    <property type="entry name" value="Metal-dep_hydrolase_composite"/>
</dbReference>
<dbReference type="PANTHER" id="PTHR43668:SF2">
    <property type="entry name" value="ALLANTOINASE"/>
    <property type="match status" value="1"/>
</dbReference>
<dbReference type="PROSITE" id="PS00483">
    <property type="entry name" value="DIHYDROOROTASE_2"/>
    <property type="match status" value="1"/>
</dbReference>
<keyword evidence="2" id="KW-0479">Metal-binding</keyword>
<protein>
    <submittedName>
        <fullName evidence="5">Dihydroorotase (URA4, pyrC)</fullName>
        <ecNumber evidence="5">3.5.2.3</ecNumber>
    </submittedName>
</protein>
<gene>
    <name evidence="5" type="primary">URA4</name>
    <name evidence="5" type="synonym">pyrC</name>
</gene>
<proteinExistence type="predicted"/>
<dbReference type="GO" id="GO:0004038">
    <property type="term" value="F:allantoinase activity"/>
    <property type="evidence" value="ECO:0007669"/>
    <property type="project" value="TreeGrafter"/>
</dbReference>
<dbReference type="GO" id="GO:0006145">
    <property type="term" value="P:purine nucleobase catabolic process"/>
    <property type="evidence" value="ECO:0007669"/>
    <property type="project" value="TreeGrafter"/>
</dbReference>
<feature type="domain" description="Amidohydrolase-related" evidence="4">
    <location>
        <begin position="44"/>
        <end position="353"/>
    </location>
</feature>
<dbReference type="EMBL" id="KF900648">
    <property type="protein sequence ID" value="AIF02408.1"/>
    <property type="molecule type" value="Genomic_DNA"/>
</dbReference>
<dbReference type="PANTHER" id="PTHR43668">
    <property type="entry name" value="ALLANTOINASE"/>
    <property type="match status" value="1"/>
</dbReference>
<reference evidence="5" key="1">
    <citation type="journal article" date="2014" name="Genome Biol. Evol.">
        <title>Pangenome evidence for extensive interdomain horizontal transfer affecting lineage core and shell genes in uncultured planktonic thaumarchaeota and euryarchaeota.</title>
        <authorList>
            <person name="Deschamps P."/>
            <person name="Zivanovic Y."/>
            <person name="Moreira D."/>
            <person name="Rodriguez-Valera F."/>
            <person name="Lopez-Garcia P."/>
        </authorList>
    </citation>
    <scope>NUCLEOTIDE SEQUENCE</scope>
</reference>
<dbReference type="GO" id="GO:0046872">
    <property type="term" value="F:metal ion binding"/>
    <property type="evidence" value="ECO:0007669"/>
    <property type="project" value="UniProtKB-KW"/>
</dbReference>
<evidence type="ECO:0000256" key="3">
    <source>
        <dbReference type="ARBA" id="ARBA00022801"/>
    </source>
</evidence>
<evidence type="ECO:0000259" key="4">
    <source>
        <dbReference type="Pfam" id="PF01979"/>
    </source>
</evidence>
<dbReference type="SUPFAM" id="SSF51338">
    <property type="entry name" value="Composite domain of metallo-dependent hydrolases"/>
    <property type="match status" value="1"/>
</dbReference>
<dbReference type="InterPro" id="IPR032466">
    <property type="entry name" value="Metal_Hydrolase"/>
</dbReference>
<evidence type="ECO:0000256" key="2">
    <source>
        <dbReference type="ARBA" id="ARBA00022723"/>
    </source>
</evidence>
<dbReference type="AlphaFoldDB" id="A0A075GL69"/>
<dbReference type="InterPro" id="IPR006680">
    <property type="entry name" value="Amidohydro-rel"/>
</dbReference>
<dbReference type="EC" id="3.5.2.3" evidence="5"/>
<accession>A0A075GL69</accession>